<dbReference type="PANTHER" id="PTHR43690:SF17">
    <property type="entry name" value="PROTEIN YHJJ"/>
    <property type="match status" value="1"/>
</dbReference>
<dbReference type="InterPro" id="IPR050626">
    <property type="entry name" value="Peptidase_M16"/>
</dbReference>
<evidence type="ECO:0000256" key="1">
    <source>
        <dbReference type="ARBA" id="ARBA00001947"/>
    </source>
</evidence>
<evidence type="ECO:0000259" key="10">
    <source>
        <dbReference type="Pfam" id="PF00675"/>
    </source>
</evidence>
<evidence type="ECO:0000259" key="11">
    <source>
        <dbReference type="Pfam" id="PF05193"/>
    </source>
</evidence>
<dbReference type="InterPro" id="IPR001431">
    <property type="entry name" value="Pept_M16_Zn_BS"/>
</dbReference>
<evidence type="ECO:0000256" key="3">
    <source>
        <dbReference type="ARBA" id="ARBA00022670"/>
    </source>
</evidence>
<dbReference type="Gene3D" id="3.30.830.10">
    <property type="entry name" value="Metalloenzyme, LuxS/M16 peptidase-like"/>
    <property type="match status" value="4"/>
</dbReference>
<name>A0ABW7MWU4_9FLAO</name>
<evidence type="ECO:0000313" key="12">
    <source>
        <dbReference type="EMBL" id="MFH6771309.1"/>
    </source>
</evidence>
<keyword evidence="4" id="KW-0479">Metal-binding</keyword>
<evidence type="ECO:0000313" key="13">
    <source>
        <dbReference type="Proteomes" id="UP001610100"/>
    </source>
</evidence>
<keyword evidence="3" id="KW-0645">Protease</keyword>
<dbReference type="PROSITE" id="PS00143">
    <property type="entry name" value="INSULINASE"/>
    <property type="match status" value="1"/>
</dbReference>
<proteinExistence type="inferred from homology"/>
<dbReference type="PANTHER" id="PTHR43690">
    <property type="entry name" value="NARDILYSIN"/>
    <property type="match status" value="1"/>
</dbReference>
<comment type="similarity">
    <text evidence="2 8">Belongs to the peptidase M16 family.</text>
</comment>
<feature type="domain" description="Peptidase M16 N-terminal" evidence="10">
    <location>
        <begin position="502"/>
        <end position="620"/>
    </location>
</feature>
<feature type="domain" description="Peptidase M16 C-terminal" evidence="11">
    <location>
        <begin position="655"/>
        <end position="836"/>
    </location>
</feature>
<dbReference type="Pfam" id="PF05193">
    <property type="entry name" value="Peptidase_M16_C"/>
    <property type="match status" value="2"/>
</dbReference>
<gene>
    <name evidence="12" type="ORF">V8G58_05120</name>
</gene>
<dbReference type="InterPro" id="IPR011249">
    <property type="entry name" value="Metalloenz_LuxS/M16"/>
</dbReference>
<dbReference type="Proteomes" id="UP001610100">
    <property type="component" value="Unassembled WGS sequence"/>
</dbReference>
<organism evidence="12 13">
    <name type="scientific">Gaetbulibacter aestuarii</name>
    <dbReference type="NCBI Taxonomy" id="1502358"/>
    <lineage>
        <taxon>Bacteria</taxon>
        <taxon>Pseudomonadati</taxon>
        <taxon>Bacteroidota</taxon>
        <taxon>Flavobacteriia</taxon>
        <taxon>Flavobacteriales</taxon>
        <taxon>Flavobacteriaceae</taxon>
        <taxon>Gaetbulibacter</taxon>
    </lineage>
</organism>
<dbReference type="RefSeq" id="WP_344740348.1">
    <property type="nucleotide sequence ID" value="NZ_BAABAY010000001.1"/>
</dbReference>
<dbReference type="InterPro" id="IPR007863">
    <property type="entry name" value="Peptidase_M16_C"/>
</dbReference>
<dbReference type="SUPFAM" id="SSF63411">
    <property type="entry name" value="LuxS/MPP-like metallohydrolase"/>
    <property type="match status" value="4"/>
</dbReference>
<evidence type="ECO:0000256" key="6">
    <source>
        <dbReference type="ARBA" id="ARBA00022833"/>
    </source>
</evidence>
<feature type="chain" id="PRO_5045184051" evidence="9">
    <location>
        <begin position="26"/>
        <end position="914"/>
    </location>
</feature>
<evidence type="ECO:0000256" key="4">
    <source>
        <dbReference type="ARBA" id="ARBA00022723"/>
    </source>
</evidence>
<dbReference type="InterPro" id="IPR011765">
    <property type="entry name" value="Pept_M16_N"/>
</dbReference>
<accession>A0ABW7MWU4</accession>
<evidence type="ECO:0000256" key="5">
    <source>
        <dbReference type="ARBA" id="ARBA00022801"/>
    </source>
</evidence>
<feature type="domain" description="Peptidase M16 C-terminal" evidence="11">
    <location>
        <begin position="200"/>
        <end position="375"/>
    </location>
</feature>
<comment type="caution">
    <text evidence="12">The sequence shown here is derived from an EMBL/GenBank/DDBJ whole genome shotgun (WGS) entry which is preliminary data.</text>
</comment>
<keyword evidence="6" id="KW-0862">Zinc</keyword>
<feature type="signal peptide" evidence="9">
    <location>
        <begin position="1"/>
        <end position="25"/>
    </location>
</feature>
<keyword evidence="13" id="KW-1185">Reference proteome</keyword>
<dbReference type="Pfam" id="PF00675">
    <property type="entry name" value="Peptidase_M16"/>
    <property type="match status" value="2"/>
</dbReference>
<feature type="domain" description="Peptidase M16 N-terminal" evidence="10">
    <location>
        <begin position="47"/>
        <end position="190"/>
    </location>
</feature>
<reference evidence="12 13" key="1">
    <citation type="submission" date="2024-02" db="EMBL/GenBank/DDBJ databases">
        <title>A Gaetbulibacter species isolated from tidal flats and genomic insights of their niches.</title>
        <authorList>
            <person name="Ye Y."/>
        </authorList>
    </citation>
    <scope>NUCLEOTIDE SEQUENCE [LARGE SCALE GENOMIC DNA]</scope>
    <source>
        <strain evidence="12 13">KYW382</strain>
    </source>
</reference>
<keyword evidence="7" id="KW-0482">Metalloprotease</keyword>
<dbReference type="EMBL" id="JBAWKB010000001">
    <property type="protein sequence ID" value="MFH6771309.1"/>
    <property type="molecule type" value="Genomic_DNA"/>
</dbReference>
<evidence type="ECO:0000256" key="8">
    <source>
        <dbReference type="RuleBase" id="RU004447"/>
    </source>
</evidence>
<evidence type="ECO:0000256" key="7">
    <source>
        <dbReference type="ARBA" id="ARBA00023049"/>
    </source>
</evidence>
<evidence type="ECO:0000256" key="9">
    <source>
        <dbReference type="SAM" id="SignalP"/>
    </source>
</evidence>
<keyword evidence="9" id="KW-0732">Signal</keyword>
<protein>
    <submittedName>
        <fullName evidence="12">Pitrilysin family protein</fullName>
    </submittedName>
</protein>
<evidence type="ECO:0000256" key="2">
    <source>
        <dbReference type="ARBA" id="ARBA00007261"/>
    </source>
</evidence>
<keyword evidence="5" id="KW-0378">Hydrolase</keyword>
<sequence>MKTLKQHLYLLLLIFMLSASGYAQLKPTASVEGITEYQLNNGLKVLLFPDNSSQTITVNMTYKVGSRNEGYGEKGMAHLLEHMLFKGSTDHTDIPKELTEHGARPNGSTYFDRTNYFETFNATDENLAWALDLEADRMVNSFIAKKDLESEFSVVRNEFERGENSPARVLNQEVVSAAYLWHNYGKSTIGNRSDIERVPIENLQAFYKKYYRPDNAVLMITGKFDPSKTLEMVQKDFGDIKNPATPLRDIPTIEPPQDGEKRVTLSRVGDLQIVSALYHIPAGSAEDYAAIAIGENILTDRPSGRLYKALIDTQKASSVSGYSPFTKEPSFEYFSVSVPSDKSLSEAETTLLGVLDSLKQKPVTEEEVNRAKANLLKQYDQIFRNSAYLGTFMSEFIGAGDWRLAFIQRDRVEAMTPEKVNAALQKYFIKTNRTVGTFVPTKTPERVTIPHTENLDSLVNTYKGKKGLDAGETFDVSYDNIEKRLEKGTINGLPIEYGFIKKNNRGKTVTLSLTMRTGDVNDFMNMGRTASYTARLLNKGTENNSQQDIEDKLSALKSSIFFSGSNGRLSASVRSTEENLMATLDLMMDMLKHPKFSNEELEKLKTQDMAAIERNKTEPQFLAIKELGLLNEHYDKGHPLHSNSLEEDIAEINDANLADIQKYYDTFYGISDNATLVAIGNIDEAALKGYFESQFADFRCDKSFEPILSKYYPNVAANENIMTPDKKNAFSYGMMTFEGNITEADYPALEIAGAIFGGGFLSSRIATRLRQQDGVSYGVGGRVSVDSNPKENNSSIAVYAIYAPENAEKVQKGFSEEVARYINDGITEDELKQAINGWVQGEAVSRAKDNELAGTINNNLFYDRDMSFYKAIEDKVKALTVEDVNKVIKKYFKLFDKWTVVNAGDFNKSMDSKE</sequence>
<comment type="cofactor">
    <cofactor evidence="1">
        <name>Zn(2+)</name>
        <dbReference type="ChEBI" id="CHEBI:29105"/>
    </cofactor>
</comment>